<dbReference type="NCBIfam" id="TIGR03170">
    <property type="entry name" value="flgA_cterm"/>
    <property type="match status" value="1"/>
</dbReference>
<evidence type="ECO:0000256" key="1">
    <source>
        <dbReference type="ARBA" id="ARBA00004418"/>
    </source>
</evidence>
<sequence length="226" mass="23648">MRALPLTLTALALLATDAVRADRIEDPARIQSVAIAAVAAQMPASARVSGGVLDPRLRLPACTETPLADPPTLRGAQTSVTVRCTRPPWTVYVPVRISDLRLVVVLAQAVAPGERLDPARLRLEMRDVAALPFGYVASLEEAAGLQARRALPSGAVLTPGDARPPQLVKRGQTVTLIGRGAGIEVRAEGTALAAGARGERVRVRNSASKRIIEGVVSADGVVEIAL</sequence>
<dbReference type="InterPro" id="IPR041231">
    <property type="entry name" value="FlgA_N"/>
</dbReference>
<evidence type="ECO:0000259" key="8">
    <source>
        <dbReference type="SMART" id="SM00858"/>
    </source>
</evidence>
<dbReference type="Gene3D" id="2.30.30.760">
    <property type="match status" value="1"/>
</dbReference>
<dbReference type="PANTHER" id="PTHR36307:SF1">
    <property type="entry name" value="FLAGELLA BASAL BODY P-RING FORMATION PROTEIN FLGA"/>
    <property type="match status" value="1"/>
</dbReference>
<keyword evidence="7" id="KW-1005">Bacterial flagellum biogenesis</keyword>
<dbReference type="InterPro" id="IPR039246">
    <property type="entry name" value="Flagellar_FlgA"/>
</dbReference>
<dbReference type="Proteomes" id="UP001465331">
    <property type="component" value="Unassembled WGS sequence"/>
</dbReference>
<dbReference type="Pfam" id="PF17656">
    <property type="entry name" value="ChapFlgA_N"/>
    <property type="match status" value="1"/>
</dbReference>
<comment type="subcellular location">
    <subcellularLocation>
        <location evidence="1 7">Periplasm</location>
    </subcellularLocation>
</comment>
<evidence type="ECO:0000256" key="3">
    <source>
        <dbReference type="ARBA" id="ARBA00014754"/>
    </source>
</evidence>
<keyword evidence="9" id="KW-0966">Cell projection</keyword>
<keyword evidence="5 7" id="KW-0574">Periplasm</keyword>
<dbReference type="Pfam" id="PF13144">
    <property type="entry name" value="ChapFlgA"/>
    <property type="match status" value="1"/>
</dbReference>
<dbReference type="CDD" id="cd11614">
    <property type="entry name" value="SAF_CpaB_FlgA_like"/>
    <property type="match status" value="1"/>
</dbReference>
<dbReference type="SMART" id="SM00858">
    <property type="entry name" value="SAF"/>
    <property type="match status" value="1"/>
</dbReference>
<comment type="function">
    <text evidence="6 7">Involved in the assembly process of the P-ring formation. It may associate with FlgF on the rod constituting a structure essential for the P-ring assembly or may act as a modulator protein for the P-ring assembly.</text>
</comment>
<keyword evidence="9" id="KW-0282">Flagellum</keyword>
<keyword evidence="9" id="KW-0969">Cilium</keyword>
<feature type="domain" description="SAF" evidence="8">
    <location>
        <begin position="101"/>
        <end position="163"/>
    </location>
</feature>
<evidence type="ECO:0000256" key="7">
    <source>
        <dbReference type="RuleBase" id="RU362063"/>
    </source>
</evidence>
<dbReference type="InterPro" id="IPR013974">
    <property type="entry name" value="SAF"/>
</dbReference>
<name>A0ABV2AA31_9GAMM</name>
<accession>A0ABV2AA31</accession>
<evidence type="ECO:0000256" key="4">
    <source>
        <dbReference type="ARBA" id="ARBA00022729"/>
    </source>
</evidence>
<evidence type="ECO:0000313" key="9">
    <source>
        <dbReference type="EMBL" id="MES0874118.1"/>
    </source>
</evidence>
<evidence type="ECO:0000256" key="5">
    <source>
        <dbReference type="ARBA" id="ARBA00022764"/>
    </source>
</evidence>
<dbReference type="Gene3D" id="3.90.1210.10">
    <property type="entry name" value="Antifreeze-like/N-acetylneuraminic acid synthase C-terminal domain"/>
    <property type="match status" value="1"/>
</dbReference>
<evidence type="ECO:0000313" key="10">
    <source>
        <dbReference type="Proteomes" id="UP001465331"/>
    </source>
</evidence>
<protein>
    <recommendedName>
        <fullName evidence="3 7">Flagella basal body P-ring formation protein FlgA</fullName>
    </recommendedName>
</protein>
<dbReference type="InterPro" id="IPR017585">
    <property type="entry name" value="SAF_FlgA"/>
</dbReference>
<keyword evidence="4" id="KW-0732">Signal</keyword>
<dbReference type="RefSeq" id="WP_352889103.1">
    <property type="nucleotide sequence ID" value="NZ_JBEPIJ010000008.1"/>
</dbReference>
<organism evidence="9 10">
    <name type="scientific">Sinimarinibacterium thermocellulolyticum</name>
    <dbReference type="NCBI Taxonomy" id="3170016"/>
    <lineage>
        <taxon>Bacteria</taxon>
        <taxon>Pseudomonadati</taxon>
        <taxon>Pseudomonadota</taxon>
        <taxon>Gammaproteobacteria</taxon>
        <taxon>Nevskiales</taxon>
        <taxon>Nevskiaceae</taxon>
        <taxon>Sinimarinibacterium</taxon>
    </lineage>
</organism>
<gene>
    <name evidence="9" type="primary">flgA</name>
    <name evidence="9" type="ORF">ABSH63_08895</name>
</gene>
<evidence type="ECO:0000256" key="2">
    <source>
        <dbReference type="ARBA" id="ARBA00010474"/>
    </source>
</evidence>
<proteinExistence type="inferred from homology"/>
<comment type="caution">
    <text evidence="9">The sequence shown here is derived from an EMBL/GenBank/DDBJ whole genome shotgun (WGS) entry which is preliminary data.</text>
</comment>
<evidence type="ECO:0000256" key="6">
    <source>
        <dbReference type="ARBA" id="ARBA00025643"/>
    </source>
</evidence>
<dbReference type="EMBL" id="JBEPIJ010000008">
    <property type="protein sequence ID" value="MES0874118.1"/>
    <property type="molecule type" value="Genomic_DNA"/>
</dbReference>
<comment type="similarity">
    <text evidence="2 7">Belongs to the FlgA family.</text>
</comment>
<dbReference type="PANTHER" id="PTHR36307">
    <property type="entry name" value="FLAGELLA BASAL BODY P-RING FORMATION PROTEIN FLGA"/>
    <property type="match status" value="1"/>
</dbReference>
<reference evidence="9 10" key="1">
    <citation type="submission" date="2024-06" db="EMBL/GenBank/DDBJ databases">
        <authorList>
            <person name="Li Z."/>
            <person name="Jiang Y."/>
        </authorList>
    </citation>
    <scope>NUCLEOTIDE SEQUENCE [LARGE SCALE GENOMIC DNA]</scope>
    <source>
        <strain evidence="9 10">HSW-8</strain>
    </source>
</reference>
<keyword evidence="10" id="KW-1185">Reference proteome</keyword>